<geneLocation type="plasmid" evidence="3 4">
    <name>unnamed1</name>
</geneLocation>
<name>A0ABZ3E8Q8_9GAMM</name>
<keyword evidence="1" id="KW-0620">Polyamine biosynthesis</keyword>
<evidence type="ECO:0000313" key="4">
    <source>
        <dbReference type="Proteomes" id="UP001445268"/>
    </source>
</evidence>
<dbReference type="RefSeq" id="WP_342632664.1">
    <property type="nucleotide sequence ID" value="NZ_CP152381.1"/>
</dbReference>
<evidence type="ECO:0000256" key="2">
    <source>
        <dbReference type="SAM" id="Phobius"/>
    </source>
</evidence>
<organism evidence="3 4">
    <name type="scientific">Marinobacter alkaliphilus</name>
    <dbReference type="NCBI Taxonomy" id="254719"/>
    <lineage>
        <taxon>Bacteria</taxon>
        <taxon>Pseudomonadati</taxon>
        <taxon>Pseudomonadota</taxon>
        <taxon>Gammaproteobacteria</taxon>
        <taxon>Pseudomonadales</taxon>
        <taxon>Marinobacteraceae</taxon>
        <taxon>Marinobacter</taxon>
    </lineage>
</organism>
<proteinExistence type="predicted"/>
<dbReference type="Proteomes" id="UP001445268">
    <property type="component" value="Plasmid unnamed1"/>
</dbReference>
<dbReference type="PANTHER" id="PTHR43317">
    <property type="entry name" value="THERMOSPERMINE SYNTHASE ACAULIS5"/>
    <property type="match status" value="1"/>
</dbReference>
<keyword evidence="3" id="KW-0614">Plasmid</keyword>
<dbReference type="CDD" id="cd02440">
    <property type="entry name" value="AdoMet_MTases"/>
    <property type="match status" value="1"/>
</dbReference>
<feature type="transmembrane region" description="Helical" evidence="2">
    <location>
        <begin position="132"/>
        <end position="155"/>
    </location>
</feature>
<keyword evidence="2" id="KW-1133">Transmembrane helix</keyword>
<dbReference type="PANTHER" id="PTHR43317:SF1">
    <property type="entry name" value="THERMOSPERMINE SYNTHASE ACAULIS5"/>
    <property type="match status" value="1"/>
</dbReference>
<feature type="transmembrane region" description="Helical" evidence="2">
    <location>
        <begin position="196"/>
        <end position="214"/>
    </location>
</feature>
<feature type="transmembrane region" description="Helical" evidence="2">
    <location>
        <begin position="50"/>
        <end position="76"/>
    </location>
</feature>
<reference evidence="3 4" key="1">
    <citation type="submission" date="2024-04" db="EMBL/GenBank/DDBJ databases">
        <title>Marinobacter sp. SBY-1.</title>
        <authorList>
            <person name="Pan C."/>
        </authorList>
    </citation>
    <scope>NUCLEOTIDE SEQUENCE [LARGE SCALE GENOMIC DNA]</scope>
    <source>
        <strain evidence="3 4">SBY-1</strain>
        <plasmid evidence="3 4">unnamed1</plasmid>
    </source>
</reference>
<evidence type="ECO:0000313" key="3">
    <source>
        <dbReference type="EMBL" id="XAF56081.1"/>
    </source>
</evidence>
<sequence length="488" mass="52784">MPKHLIASGFAYQQDHASMFSTKRAYLILLLEGLASSGVQMVTIRQTVAFVGGSVLCTSIIISCFLGALALGYFFGGKTAPEKFSRALLFNLVGAIALFGIGLSYPFVSMFFLSIADISYGLPILGNPLVHLLAFCLLVMSPLVFLLGQTVPLLLNTADQETRKSEAAGSATAISTVGNVVGCLLTSLVLMYFLGVGYSILVNCMILSFCVLLVLRPEKTVLKPMLLSITSLSLAVAFVANVRMPNQLFAATTPYSDIRVEAKDGGKRLVINRSSASFIDAETRQGWPYIEMMKSAIFADDVAGKDILVLGAGGFTLSAEDTKGANFTYLDIDPMLKSVAEGDFLGEPIKGDFIAQDARAFLLTNEKRWDVIVVDLYTNAAAIPMHTATFEFFSLVSERLTGNGKAVLNIAANPRLTDRYSQTMDNTVRQAFSRCVTDITSYDDSLQNLVYLCGKRSSGVDRVARAYFDDTTRVTVDGYLSALHGSAR</sequence>
<dbReference type="EMBL" id="CP152381">
    <property type="protein sequence ID" value="XAF56081.1"/>
    <property type="molecule type" value="Genomic_DNA"/>
</dbReference>
<accession>A0ABZ3E8Q8</accession>
<dbReference type="Gene3D" id="3.40.50.150">
    <property type="entry name" value="Vaccinia Virus protein VP39"/>
    <property type="match status" value="1"/>
</dbReference>
<evidence type="ECO:0000256" key="1">
    <source>
        <dbReference type="ARBA" id="ARBA00023115"/>
    </source>
</evidence>
<dbReference type="SUPFAM" id="SSF53335">
    <property type="entry name" value="S-adenosyl-L-methionine-dependent methyltransferases"/>
    <property type="match status" value="1"/>
</dbReference>
<dbReference type="NCBIfam" id="NF037959">
    <property type="entry name" value="MFS_SpdSyn"/>
    <property type="match status" value="1"/>
</dbReference>
<gene>
    <name evidence="3" type="ORF">AAGT77_19320</name>
</gene>
<keyword evidence="2" id="KW-0812">Transmembrane</keyword>
<feature type="transmembrane region" description="Helical" evidence="2">
    <location>
        <begin position="25"/>
        <end position="44"/>
    </location>
</feature>
<protein>
    <submittedName>
        <fullName evidence="3">Fused MFS/spermidine synthase</fullName>
    </submittedName>
</protein>
<feature type="transmembrane region" description="Helical" evidence="2">
    <location>
        <begin position="88"/>
        <end position="112"/>
    </location>
</feature>
<feature type="transmembrane region" description="Helical" evidence="2">
    <location>
        <begin position="167"/>
        <end position="190"/>
    </location>
</feature>
<keyword evidence="2" id="KW-0472">Membrane</keyword>
<feature type="transmembrane region" description="Helical" evidence="2">
    <location>
        <begin position="226"/>
        <end position="244"/>
    </location>
</feature>
<keyword evidence="4" id="KW-1185">Reference proteome</keyword>
<dbReference type="InterPro" id="IPR029063">
    <property type="entry name" value="SAM-dependent_MTases_sf"/>
</dbReference>